<sequence>MKILVFVSLLILSKFVLAQNEVENKMFIPIIPGCENIQNPSKELTDCLEDKLSELIHQNLDKENLNRLLRNVGDKKAYTKFKFTITKEGKINNLSLVDETDMNLFLEIKKAIVKINKNYIFQPATYNGEIINFSFNLPFRYTIK</sequence>
<reference evidence="1 2" key="1">
    <citation type="submission" date="2024-06" db="EMBL/GenBank/DDBJ databases">
        <title>Genomic Encyclopedia of Type Strains, Phase IV (KMG-IV): sequencing the most valuable type-strain genomes for metagenomic binning, comparative biology and taxonomic classification.</title>
        <authorList>
            <person name="Goeker M."/>
        </authorList>
    </citation>
    <scope>NUCLEOTIDE SEQUENCE [LARGE SCALE GENOMIC DNA]</scope>
    <source>
        <strain evidence="1 2">DSM 29388</strain>
    </source>
</reference>
<proteinExistence type="predicted"/>
<dbReference type="SUPFAM" id="SSF74653">
    <property type="entry name" value="TolA/TonB C-terminal domain"/>
    <property type="match status" value="1"/>
</dbReference>
<evidence type="ECO:0008006" key="3">
    <source>
        <dbReference type="Google" id="ProtNLM"/>
    </source>
</evidence>
<evidence type="ECO:0000313" key="1">
    <source>
        <dbReference type="EMBL" id="MET3732569.1"/>
    </source>
</evidence>
<organism evidence="1 2">
    <name type="scientific">Moheibacter stercoris</name>
    <dbReference type="NCBI Taxonomy" id="1628251"/>
    <lineage>
        <taxon>Bacteria</taxon>
        <taxon>Pseudomonadati</taxon>
        <taxon>Bacteroidota</taxon>
        <taxon>Flavobacteriia</taxon>
        <taxon>Flavobacteriales</taxon>
        <taxon>Weeksellaceae</taxon>
        <taxon>Moheibacter</taxon>
    </lineage>
</organism>
<evidence type="ECO:0000313" key="2">
    <source>
        <dbReference type="Proteomes" id="UP001549146"/>
    </source>
</evidence>
<protein>
    <recommendedName>
        <fullName evidence="3">TonB protein C-terminal</fullName>
    </recommendedName>
</protein>
<keyword evidence="2" id="KW-1185">Reference proteome</keyword>
<dbReference type="RefSeq" id="WP_354509916.1">
    <property type="nucleotide sequence ID" value="NZ_JBEPMO010000014.1"/>
</dbReference>
<dbReference type="EMBL" id="JBEPMO010000014">
    <property type="protein sequence ID" value="MET3732569.1"/>
    <property type="molecule type" value="Genomic_DNA"/>
</dbReference>
<dbReference type="Gene3D" id="3.30.1150.10">
    <property type="match status" value="1"/>
</dbReference>
<name>A0ABV2LVI2_9FLAO</name>
<dbReference type="Proteomes" id="UP001549146">
    <property type="component" value="Unassembled WGS sequence"/>
</dbReference>
<gene>
    <name evidence="1" type="ORF">ABID46_002158</name>
</gene>
<comment type="caution">
    <text evidence="1">The sequence shown here is derived from an EMBL/GenBank/DDBJ whole genome shotgun (WGS) entry which is preliminary data.</text>
</comment>
<accession>A0ABV2LVI2</accession>